<dbReference type="Proteomes" id="UP000176778">
    <property type="component" value="Unassembled WGS sequence"/>
</dbReference>
<proteinExistence type="predicted"/>
<accession>A0A1F7X4G2</accession>
<keyword evidence="2" id="KW-0812">Transmembrane</keyword>
<organism evidence="3 4">
    <name type="scientific">Candidatus Woesebacteria bacterium RBG_13_46_13</name>
    <dbReference type="NCBI Taxonomy" id="1802479"/>
    <lineage>
        <taxon>Bacteria</taxon>
        <taxon>Candidatus Woeseibacteriota</taxon>
    </lineage>
</organism>
<evidence type="ECO:0000313" key="4">
    <source>
        <dbReference type="Proteomes" id="UP000176778"/>
    </source>
</evidence>
<reference evidence="3 4" key="1">
    <citation type="journal article" date="2016" name="Nat. Commun.">
        <title>Thousands of microbial genomes shed light on interconnected biogeochemical processes in an aquifer system.</title>
        <authorList>
            <person name="Anantharaman K."/>
            <person name="Brown C.T."/>
            <person name="Hug L.A."/>
            <person name="Sharon I."/>
            <person name="Castelle C.J."/>
            <person name="Probst A.J."/>
            <person name="Thomas B.C."/>
            <person name="Singh A."/>
            <person name="Wilkins M.J."/>
            <person name="Karaoz U."/>
            <person name="Brodie E.L."/>
            <person name="Williams K.H."/>
            <person name="Hubbard S.S."/>
            <person name="Banfield J.F."/>
        </authorList>
    </citation>
    <scope>NUCLEOTIDE SEQUENCE [LARGE SCALE GENOMIC DNA]</scope>
</reference>
<feature type="region of interest" description="Disordered" evidence="1">
    <location>
        <begin position="62"/>
        <end position="83"/>
    </location>
</feature>
<evidence type="ECO:0000256" key="1">
    <source>
        <dbReference type="SAM" id="MobiDB-lite"/>
    </source>
</evidence>
<feature type="compositionally biased region" description="Polar residues" evidence="1">
    <location>
        <begin position="72"/>
        <end position="83"/>
    </location>
</feature>
<evidence type="ECO:0000313" key="3">
    <source>
        <dbReference type="EMBL" id="OGM09897.1"/>
    </source>
</evidence>
<gene>
    <name evidence="3" type="ORF">A2Y68_00520</name>
</gene>
<protein>
    <submittedName>
        <fullName evidence="3">Uncharacterized protein</fullName>
    </submittedName>
</protein>
<name>A0A1F7X4G2_9BACT</name>
<dbReference type="EMBL" id="MGFR01000002">
    <property type="protein sequence ID" value="OGM09897.1"/>
    <property type="molecule type" value="Genomic_DNA"/>
</dbReference>
<dbReference type="STRING" id="1802479.A2Y68_00520"/>
<feature type="transmembrane region" description="Helical" evidence="2">
    <location>
        <begin position="23"/>
        <end position="43"/>
    </location>
</feature>
<keyword evidence="2" id="KW-0472">Membrane</keyword>
<sequence length="207" mass="22890">MDGPAQGTSAIVTPQGGNPLRKILFIVLGIFFLVIVAEIVYYVSNGSLGSFFKLLRPSPAPTQEESRDVAIPTNTPSPSQTRSAEQKLFDYATQFNSLSERKELIKDASVSLKLFGEVVDFGPEDQTKQTQYAYFIQIAKDDKKIKTRFTPADVNAVVVTQNTADGIKQIKLTDIGIGDTVELTQIISLIDTQSEERLYLELIRKAQ</sequence>
<keyword evidence="2" id="KW-1133">Transmembrane helix</keyword>
<comment type="caution">
    <text evidence="3">The sequence shown here is derived from an EMBL/GenBank/DDBJ whole genome shotgun (WGS) entry which is preliminary data.</text>
</comment>
<evidence type="ECO:0000256" key="2">
    <source>
        <dbReference type="SAM" id="Phobius"/>
    </source>
</evidence>
<dbReference type="AlphaFoldDB" id="A0A1F7X4G2"/>